<comment type="subcellular location">
    <subcellularLocation>
        <location evidence="2">Cytoplasmic vesicle</location>
        <location evidence="2">Secretory vesicle</location>
        <location evidence="2">Synaptic vesicle membrane</location>
        <topology evidence="2">Multi-pass membrane protein</topology>
    </subcellularLocation>
    <subcellularLocation>
        <location evidence="1">Early endosome membrane</location>
    </subcellularLocation>
</comment>
<evidence type="ECO:0000313" key="14">
    <source>
        <dbReference type="Proteomes" id="UP000230407"/>
    </source>
</evidence>
<evidence type="ECO:0000256" key="7">
    <source>
        <dbReference type="ARBA" id="ARBA00022989"/>
    </source>
</evidence>
<keyword evidence="14" id="KW-1185">Reference proteome</keyword>
<evidence type="ECO:0000256" key="2">
    <source>
        <dbReference type="ARBA" id="ARBA00004644"/>
    </source>
</evidence>
<dbReference type="AlphaFoldDB" id="A0A2M8LTK8"/>
<evidence type="ECO:0000256" key="5">
    <source>
        <dbReference type="ARBA" id="ARBA00022753"/>
    </source>
</evidence>
<dbReference type="InterPro" id="IPR027469">
    <property type="entry name" value="Cation_efflux_TMD_sf"/>
</dbReference>
<keyword evidence="5" id="KW-0967">Endosome</keyword>
<dbReference type="SUPFAM" id="SSF161111">
    <property type="entry name" value="Cation efflux protein transmembrane domain-like"/>
    <property type="match status" value="1"/>
</dbReference>
<evidence type="ECO:0000256" key="11">
    <source>
        <dbReference type="SAM" id="Phobius"/>
    </source>
</evidence>
<dbReference type="EMBL" id="PGGW01000066">
    <property type="protein sequence ID" value="PJE95298.1"/>
    <property type="molecule type" value="Genomic_DNA"/>
</dbReference>
<evidence type="ECO:0000256" key="9">
    <source>
        <dbReference type="ARBA" id="ARBA00023136"/>
    </source>
</evidence>
<keyword evidence="9 11" id="KW-0472">Membrane</keyword>
<feature type="transmembrane region" description="Helical" evidence="11">
    <location>
        <begin position="163"/>
        <end position="186"/>
    </location>
</feature>
<organism evidence="13 14">
    <name type="scientific">Streptomyces carminius</name>
    <dbReference type="NCBI Taxonomy" id="2665496"/>
    <lineage>
        <taxon>Bacteria</taxon>
        <taxon>Bacillati</taxon>
        <taxon>Actinomycetota</taxon>
        <taxon>Actinomycetes</taxon>
        <taxon>Kitasatosporales</taxon>
        <taxon>Streptomycetaceae</taxon>
        <taxon>Streptomyces</taxon>
    </lineage>
</organism>
<accession>A0A2M8LTK8</accession>
<dbReference type="RefSeq" id="WP_100203942.1">
    <property type="nucleotide sequence ID" value="NZ_PGGW01000066.1"/>
</dbReference>
<gene>
    <name evidence="13" type="ORF">CUT44_23615</name>
</gene>
<keyword evidence="6" id="KW-0862">Zinc</keyword>
<feature type="domain" description="Cation efflux protein transmembrane" evidence="12">
    <location>
        <begin position="92"/>
        <end position="203"/>
    </location>
</feature>
<comment type="caution">
    <text evidence="13">The sequence shown here is derived from an EMBL/GenBank/DDBJ whole genome shotgun (WGS) entry which is preliminary data.</text>
</comment>
<sequence>MSTTPATGTTPDVTGPAAHRAVRYAKFTIGYNLVEGVVAVSAGAVAGAVSLIGFGIDSGIEVAAATVVLVRLLAEIKGGEPDEAKERKALKFIALTFFALAAYVTVEGVRSLVVGEKPDTSPVGIALTGVSIVVMPWLAMVKRRAGREMNSRLVVADASETRLCAWLSVSTFAGLLAFAAFGWTWIDPVAGFVIAAFAVMEGREAWEGELVCDDGCEDGEEPAASGTASSCPDGCD</sequence>
<feature type="transmembrane region" description="Helical" evidence="11">
    <location>
        <begin position="88"/>
        <end position="105"/>
    </location>
</feature>
<keyword evidence="7 11" id="KW-1133">Transmembrane helix</keyword>
<dbReference type="Gene3D" id="1.20.1510.10">
    <property type="entry name" value="Cation efflux protein transmembrane domain"/>
    <property type="match status" value="1"/>
</dbReference>
<name>A0A2M8LTK8_9ACTN</name>
<comment type="similarity">
    <text evidence="3">Belongs to the TMEM163 family.</text>
</comment>
<proteinExistence type="inferred from homology"/>
<evidence type="ECO:0000256" key="4">
    <source>
        <dbReference type="ARBA" id="ARBA00022692"/>
    </source>
</evidence>
<keyword evidence="8" id="KW-0770">Synapse</keyword>
<dbReference type="Proteomes" id="UP000230407">
    <property type="component" value="Unassembled WGS sequence"/>
</dbReference>
<dbReference type="PANTHER" id="PTHR31937:SF2">
    <property type="entry name" value="TRANSMEMBRANE PROTEIN 163"/>
    <property type="match status" value="1"/>
</dbReference>
<dbReference type="GO" id="GO:0031410">
    <property type="term" value="C:cytoplasmic vesicle"/>
    <property type="evidence" value="ECO:0007669"/>
    <property type="project" value="UniProtKB-KW"/>
</dbReference>
<evidence type="ECO:0000313" key="13">
    <source>
        <dbReference type="EMBL" id="PJE95298.1"/>
    </source>
</evidence>
<feature type="transmembrane region" description="Helical" evidence="11">
    <location>
        <begin position="125"/>
        <end position="142"/>
    </location>
</feature>
<dbReference type="PANTHER" id="PTHR31937">
    <property type="entry name" value="TRANSMEMBRANE PROTEIN 163"/>
    <property type="match status" value="1"/>
</dbReference>
<dbReference type="InterPro" id="IPR026765">
    <property type="entry name" value="Tmem163"/>
</dbReference>
<dbReference type="InterPro" id="IPR058533">
    <property type="entry name" value="Cation_efflux_TM"/>
</dbReference>
<dbReference type="GO" id="GO:0016020">
    <property type="term" value="C:membrane"/>
    <property type="evidence" value="ECO:0007669"/>
    <property type="project" value="InterPro"/>
</dbReference>
<evidence type="ECO:0000256" key="3">
    <source>
        <dbReference type="ARBA" id="ARBA00008731"/>
    </source>
</evidence>
<keyword evidence="4 11" id="KW-0812">Transmembrane</keyword>
<protein>
    <submittedName>
        <fullName evidence="13">Cation transporter</fullName>
    </submittedName>
</protein>
<evidence type="ECO:0000256" key="6">
    <source>
        <dbReference type="ARBA" id="ARBA00022833"/>
    </source>
</evidence>
<reference evidence="13 14" key="1">
    <citation type="submission" date="2017-11" db="EMBL/GenBank/DDBJ databases">
        <title>Streptomyces carmine sp. nov., a novel actinomycete isolated from Sophora alopecuroides in Xinjiang, China.</title>
        <authorList>
            <person name="Wang Y."/>
            <person name="Luo X."/>
            <person name="Wan C."/>
            <person name="Zhang L."/>
        </authorList>
    </citation>
    <scope>NUCLEOTIDE SEQUENCE [LARGE SCALE GENOMIC DNA]</scope>
    <source>
        <strain evidence="13 14">TRM SA0054</strain>
    </source>
</reference>
<evidence type="ECO:0000256" key="10">
    <source>
        <dbReference type="ARBA" id="ARBA00023329"/>
    </source>
</evidence>
<dbReference type="Pfam" id="PF01545">
    <property type="entry name" value="Cation_efflux"/>
    <property type="match status" value="1"/>
</dbReference>
<evidence type="ECO:0000256" key="1">
    <source>
        <dbReference type="ARBA" id="ARBA00004146"/>
    </source>
</evidence>
<dbReference type="GO" id="GO:0008324">
    <property type="term" value="F:monoatomic cation transmembrane transporter activity"/>
    <property type="evidence" value="ECO:0007669"/>
    <property type="project" value="InterPro"/>
</dbReference>
<evidence type="ECO:0000256" key="8">
    <source>
        <dbReference type="ARBA" id="ARBA00023018"/>
    </source>
</evidence>
<feature type="transmembrane region" description="Helical" evidence="11">
    <location>
        <begin position="29"/>
        <end position="52"/>
    </location>
</feature>
<evidence type="ECO:0000259" key="12">
    <source>
        <dbReference type="Pfam" id="PF01545"/>
    </source>
</evidence>
<keyword evidence="10" id="KW-0968">Cytoplasmic vesicle</keyword>